<keyword evidence="6" id="KW-1185">Reference proteome</keyword>
<reference evidence="4" key="1">
    <citation type="submission" date="2021-02" db="EMBL/GenBank/DDBJ databases">
        <authorList>
            <person name="Nowell W R."/>
        </authorList>
    </citation>
    <scope>NUCLEOTIDE SEQUENCE</scope>
</reference>
<evidence type="ECO:0000313" key="6">
    <source>
        <dbReference type="Proteomes" id="UP000663829"/>
    </source>
</evidence>
<dbReference type="EMBL" id="CAJNOQ010008040">
    <property type="protein sequence ID" value="CAF1186448.1"/>
    <property type="molecule type" value="Genomic_DNA"/>
</dbReference>
<sequence length="627" mass="73775">LNHDFSTIVSEHELTIKLYNDPDECIDYVTSINNKDNEKDTKIYFIVSDIIGEYLIPLIYQIEQSLIIYIYCQDRLINELKWLSRTQEYNIRGIYNNLHSLFKIIYKDIVVEQYYQQNQFLFNCWNKNETVLCQLSSENGTFMWYQIIIDLLFRLPSTHTSVGLNDLLKYCRQEYKDNQKELNKIQEFEEYYTPDKAIYWYTKDSFLYRLLNKAFRQQNIDHNDENLLIDFYRTELAQRKMPITLCTFGIYLNRMGEYLKARYYFEKLLRENGQDLDCVNMAILYHNIGQTYQSTDEYDKALEYFQKSIQFNMQSSTPSFDLLSILCNGTGLIYLESKKCEQALTYLRKSLAITLKLGDGEKSLLAATLYMNIGNCYTEMLNYTKALQSQEKALEIALSILPEIHPDIASIYEGFSTIYQHQKQYDLARDYNLKSIKIKSKYLHSKHLSLVTAYNNLGTIYGGLEEYDKSIETYEKAIDIHNYHQRPLSKLLSTLYSNVGMVYNKNLQHDKACKCFQKALEIQQAILDHDSLNIGLTYIQLGETHRFLKQNEQAIIYYEMGIKFLPRDHLSISTAYLSIGVCYLSLMNHTDGLKNLKLAYENALRTLPSDHPLIQQLQMNIQILQNK</sequence>
<feature type="repeat" description="TPR" evidence="3">
    <location>
        <begin position="451"/>
        <end position="484"/>
    </location>
</feature>
<evidence type="ECO:0008006" key="7">
    <source>
        <dbReference type="Google" id="ProtNLM"/>
    </source>
</evidence>
<dbReference type="InterPro" id="IPR011990">
    <property type="entry name" value="TPR-like_helical_dom_sf"/>
</dbReference>
<evidence type="ECO:0000256" key="2">
    <source>
        <dbReference type="ARBA" id="ARBA00022803"/>
    </source>
</evidence>
<dbReference type="EMBL" id="CAJOBC010008041">
    <property type="protein sequence ID" value="CAF3950702.1"/>
    <property type="molecule type" value="Genomic_DNA"/>
</dbReference>
<dbReference type="PROSITE" id="PS50293">
    <property type="entry name" value="TPR_REGION"/>
    <property type="match status" value="2"/>
</dbReference>
<gene>
    <name evidence="4" type="ORF">GPM918_LOCUS22973</name>
    <name evidence="5" type="ORF">SRO942_LOCUS22972</name>
</gene>
<feature type="repeat" description="TPR" evidence="3">
    <location>
        <begin position="367"/>
        <end position="400"/>
    </location>
</feature>
<evidence type="ECO:0000256" key="3">
    <source>
        <dbReference type="PROSITE-ProRule" id="PRU00339"/>
    </source>
</evidence>
<dbReference type="Proteomes" id="UP000681722">
    <property type="component" value="Unassembled WGS sequence"/>
</dbReference>
<dbReference type="Proteomes" id="UP000663829">
    <property type="component" value="Unassembled WGS sequence"/>
</dbReference>
<accession>A0A814V7B1</accession>
<dbReference type="PANTHER" id="PTHR45641">
    <property type="entry name" value="TETRATRICOPEPTIDE REPEAT PROTEIN (AFU_ORTHOLOGUE AFUA_6G03870)"/>
    <property type="match status" value="1"/>
</dbReference>
<dbReference type="OrthoDB" id="1658288at2759"/>
<keyword evidence="1" id="KW-0677">Repeat</keyword>
<evidence type="ECO:0000313" key="4">
    <source>
        <dbReference type="EMBL" id="CAF1186448.1"/>
    </source>
</evidence>
<dbReference type="Gene3D" id="1.25.40.10">
    <property type="entry name" value="Tetratricopeptide repeat domain"/>
    <property type="match status" value="4"/>
</dbReference>
<dbReference type="Pfam" id="PF13424">
    <property type="entry name" value="TPR_12"/>
    <property type="match status" value="4"/>
</dbReference>
<feature type="repeat" description="TPR" evidence="3">
    <location>
        <begin position="282"/>
        <end position="315"/>
    </location>
</feature>
<evidence type="ECO:0000313" key="5">
    <source>
        <dbReference type="EMBL" id="CAF3950702.1"/>
    </source>
</evidence>
<feature type="repeat" description="TPR" evidence="3">
    <location>
        <begin position="493"/>
        <end position="526"/>
    </location>
</feature>
<keyword evidence="2 3" id="KW-0802">TPR repeat</keyword>
<name>A0A814V7B1_9BILA</name>
<dbReference type="SUPFAM" id="SSF48452">
    <property type="entry name" value="TPR-like"/>
    <property type="match status" value="2"/>
</dbReference>
<organism evidence="4 6">
    <name type="scientific">Didymodactylos carnosus</name>
    <dbReference type="NCBI Taxonomy" id="1234261"/>
    <lineage>
        <taxon>Eukaryota</taxon>
        <taxon>Metazoa</taxon>
        <taxon>Spiralia</taxon>
        <taxon>Gnathifera</taxon>
        <taxon>Rotifera</taxon>
        <taxon>Eurotatoria</taxon>
        <taxon>Bdelloidea</taxon>
        <taxon>Philodinida</taxon>
        <taxon>Philodinidae</taxon>
        <taxon>Didymodactylos</taxon>
    </lineage>
</organism>
<proteinExistence type="predicted"/>
<dbReference type="AlphaFoldDB" id="A0A814V7B1"/>
<evidence type="ECO:0000256" key="1">
    <source>
        <dbReference type="ARBA" id="ARBA00022737"/>
    </source>
</evidence>
<dbReference type="PROSITE" id="PS50005">
    <property type="entry name" value="TPR"/>
    <property type="match status" value="4"/>
</dbReference>
<dbReference type="InterPro" id="IPR019734">
    <property type="entry name" value="TPR_rpt"/>
</dbReference>
<protein>
    <recommendedName>
        <fullName evidence="7">Tetratricopeptide repeat protein</fullName>
    </recommendedName>
</protein>
<dbReference type="SMART" id="SM00028">
    <property type="entry name" value="TPR"/>
    <property type="match status" value="9"/>
</dbReference>
<comment type="caution">
    <text evidence="4">The sequence shown here is derived from an EMBL/GenBank/DDBJ whole genome shotgun (WGS) entry which is preliminary data.</text>
</comment>
<dbReference type="PANTHER" id="PTHR45641:SF19">
    <property type="entry name" value="NEPHROCYSTIN-3"/>
    <property type="match status" value="1"/>
</dbReference>
<feature type="non-terminal residue" evidence="4">
    <location>
        <position position="1"/>
    </location>
</feature>